<dbReference type="InterPro" id="IPR057684">
    <property type="entry name" value="DUF7924"/>
</dbReference>
<feature type="region of interest" description="Disordered" evidence="1">
    <location>
        <begin position="65"/>
        <end position="159"/>
    </location>
</feature>
<feature type="region of interest" description="Disordered" evidence="1">
    <location>
        <begin position="504"/>
        <end position="593"/>
    </location>
</feature>
<sequence>MARQEKRKRPLAESGRLSLEIEEQPPPPKKKIKSARKRSSPPNFSPEFWDNLSRVWLTPRALRELDRRNKARLSETKQPLPTPSVSTNNPDLDLVEFAKHGGPDLRHLQGCPEPKEPKDEMASKRSTVPTGNRKTKSTKPTKSTAPTTVPTQDKRSSAYPNDFEEHMVDNQIYPIFYDFPDDHPPAEPDNLDETRQMLSTSRPSLSPSLFAEADFQRFRKVDRTNDEATVMQNVLPIIAGNPGPRIRSASNLHFTNIKSITNEATVKLVPDSFDGARRSDVERQVKKDLNDMIIPTKHFGAPIVPNFFIEAKSPSGRNDIAERQALHDGAIGARAMHSLQSYGQDEPVYDGNAYTYSSTYHTDTVRLYAHHVTPAAAPGDGPEYHMTQLRAVAITDSREAFAQGASAFRNLRDLAQQHRDNIIQGANAKARNRSNAQPVVDLEAAEGDEYEESGAGDFVNGDDNFEPGEVDMNGDYYAADSSSSQQPVDEPSAIPQYLSNEYQEYGYQSSLSPTAAGPSGMSLSTDLTSPSNDRTQARARSKRTSAARSPPSATQPRKKKVSSQSRTPRHSASRRPSAAGPSTALAAIPEQEY</sequence>
<feature type="compositionally biased region" description="Basic and acidic residues" evidence="1">
    <location>
        <begin position="96"/>
        <end position="123"/>
    </location>
</feature>
<reference evidence="3" key="2">
    <citation type="submission" date="2023-06" db="EMBL/GenBank/DDBJ databases">
        <authorList>
            <consortium name="Lawrence Berkeley National Laboratory"/>
            <person name="Haridas S."/>
            <person name="Hensen N."/>
            <person name="Bonometti L."/>
            <person name="Westerberg I."/>
            <person name="Brannstrom I.O."/>
            <person name="Guillou S."/>
            <person name="Cros-Aarteil S."/>
            <person name="Calhoun S."/>
            <person name="Kuo A."/>
            <person name="Mondo S."/>
            <person name="Pangilinan J."/>
            <person name="Riley R."/>
            <person name="Labutti K."/>
            <person name="Andreopoulos B."/>
            <person name="Lipzen A."/>
            <person name="Chen C."/>
            <person name="Yanf M."/>
            <person name="Daum C."/>
            <person name="Ng V."/>
            <person name="Clum A."/>
            <person name="Steindorff A."/>
            <person name="Ohm R."/>
            <person name="Martin F."/>
            <person name="Silar P."/>
            <person name="Natvig D."/>
            <person name="Lalanne C."/>
            <person name="Gautier V."/>
            <person name="Ament-Velasquez S.L."/>
            <person name="Kruys A."/>
            <person name="Hutchinson M.I."/>
            <person name="Powell A.J."/>
            <person name="Barry K."/>
            <person name="Miller A.N."/>
            <person name="Grigoriev I.V."/>
            <person name="Debuchy R."/>
            <person name="Gladieux P."/>
            <person name="Thoren M.H."/>
            <person name="Johannesson H."/>
        </authorList>
    </citation>
    <scope>NUCLEOTIDE SEQUENCE</scope>
    <source>
        <strain evidence="3">SMH4131-1</strain>
    </source>
</reference>
<feature type="compositionally biased region" description="Polar residues" evidence="1">
    <location>
        <begin position="504"/>
        <end position="513"/>
    </location>
</feature>
<name>A0AAE0I2Y7_9PEZI</name>
<evidence type="ECO:0000313" key="4">
    <source>
        <dbReference type="Proteomes" id="UP001286456"/>
    </source>
</evidence>
<feature type="region of interest" description="Disordered" evidence="1">
    <location>
        <begin position="1"/>
        <end position="50"/>
    </location>
</feature>
<feature type="compositionally biased region" description="Basic and acidic residues" evidence="1">
    <location>
        <begin position="65"/>
        <end position="75"/>
    </location>
</feature>
<dbReference type="EMBL" id="JAUEPO010000007">
    <property type="protein sequence ID" value="KAK3317217.1"/>
    <property type="molecule type" value="Genomic_DNA"/>
</dbReference>
<dbReference type="Proteomes" id="UP001286456">
    <property type="component" value="Unassembled WGS sequence"/>
</dbReference>
<comment type="caution">
    <text evidence="3">The sequence shown here is derived from an EMBL/GenBank/DDBJ whole genome shotgun (WGS) entry which is preliminary data.</text>
</comment>
<gene>
    <name evidence="3" type="ORF">B0T19DRAFT_287600</name>
</gene>
<dbReference type="AlphaFoldDB" id="A0AAE0I2Y7"/>
<dbReference type="Pfam" id="PF25545">
    <property type="entry name" value="DUF7924"/>
    <property type="match status" value="1"/>
</dbReference>
<feature type="compositionally biased region" description="Low complexity" evidence="1">
    <location>
        <begin position="140"/>
        <end position="151"/>
    </location>
</feature>
<feature type="region of interest" description="Disordered" evidence="1">
    <location>
        <begin position="445"/>
        <end position="492"/>
    </location>
</feature>
<protein>
    <recommendedName>
        <fullName evidence="2">DUF7924 domain-containing protein</fullName>
    </recommendedName>
</protein>
<feature type="compositionally biased region" description="Basic residues" evidence="1">
    <location>
        <begin position="28"/>
        <end position="39"/>
    </location>
</feature>
<feature type="domain" description="DUF7924" evidence="2">
    <location>
        <begin position="270"/>
        <end position="422"/>
    </location>
</feature>
<feature type="compositionally biased region" description="Polar residues" evidence="1">
    <location>
        <begin position="521"/>
        <end position="533"/>
    </location>
</feature>
<feature type="compositionally biased region" description="Low complexity" evidence="1">
    <location>
        <begin position="574"/>
        <end position="584"/>
    </location>
</feature>
<proteinExistence type="predicted"/>
<feature type="compositionally biased region" description="Low complexity" evidence="1">
    <location>
        <begin position="546"/>
        <end position="555"/>
    </location>
</feature>
<evidence type="ECO:0000256" key="1">
    <source>
        <dbReference type="SAM" id="MobiDB-lite"/>
    </source>
</evidence>
<accession>A0AAE0I2Y7</accession>
<reference evidence="3" key="1">
    <citation type="journal article" date="2023" name="Mol. Phylogenet. Evol.">
        <title>Genome-scale phylogeny and comparative genomics of the fungal order Sordariales.</title>
        <authorList>
            <person name="Hensen N."/>
            <person name="Bonometti L."/>
            <person name="Westerberg I."/>
            <person name="Brannstrom I.O."/>
            <person name="Guillou S."/>
            <person name="Cros-Aarteil S."/>
            <person name="Calhoun S."/>
            <person name="Haridas S."/>
            <person name="Kuo A."/>
            <person name="Mondo S."/>
            <person name="Pangilinan J."/>
            <person name="Riley R."/>
            <person name="LaButti K."/>
            <person name="Andreopoulos B."/>
            <person name="Lipzen A."/>
            <person name="Chen C."/>
            <person name="Yan M."/>
            <person name="Daum C."/>
            <person name="Ng V."/>
            <person name="Clum A."/>
            <person name="Steindorff A."/>
            <person name="Ohm R.A."/>
            <person name="Martin F."/>
            <person name="Silar P."/>
            <person name="Natvig D.O."/>
            <person name="Lalanne C."/>
            <person name="Gautier V."/>
            <person name="Ament-Velasquez S.L."/>
            <person name="Kruys A."/>
            <person name="Hutchinson M.I."/>
            <person name="Powell A.J."/>
            <person name="Barry K."/>
            <person name="Miller A.N."/>
            <person name="Grigoriev I.V."/>
            <person name="Debuchy R."/>
            <person name="Gladieux P."/>
            <person name="Hiltunen Thoren M."/>
            <person name="Johannesson H."/>
        </authorList>
    </citation>
    <scope>NUCLEOTIDE SEQUENCE</scope>
    <source>
        <strain evidence="3">SMH4131-1</strain>
    </source>
</reference>
<evidence type="ECO:0000313" key="3">
    <source>
        <dbReference type="EMBL" id="KAK3317217.1"/>
    </source>
</evidence>
<keyword evidence="4" id="KW-1185">Reference proteome</keyword>
<feature type="compositionally biased region" description="Acidic residues" evidence="1">
    <location>
        <begin position="445"/>
        <end position="454"/>
    </location>
</feature>
<feature type="compositionally biased region" description="Polar residues" evidence="1">
    <location>
        <begin position="76"/>
        <end position="90"/>
    </location>
</feature>
<organism evidence="3 4">
    <name type="scientific">Cercophora scortea</name>
    <dbReference type="NCBI Taxonomy" id="314031"/>
    <lineage>
        <taxon>Eukaryota</taxon>
        <taxon>Fungi</taxon>
        <taxon>Dikarya</taxon>
        <taxon>Ascomycota</taxon>
        <taxon>Pezizomycotina</taxon>
        <taxon>Sordariomycetes</taxon>
        <taxon>Sordariomycetidae</taxon>
        <taxon>Sordariales</taxon>
        <taxon>Lasiosphaeriaceae</taxon>
        <taxon>Cercophora</taxon>
    </lineage>
</organism>
<evidence type="ECO:0000259" key="2">
    <source>
        <dbReference type="Pfam" id="PF25545"/>
    </source>
</evidence>
<feature type="compositionally biased region" description="Basic residues" evidence="1">
    <location>
        <begin position="556"/>
        <end position="573"/>
    </location>
</feature>